<protein>
    <submittedName>
        <fullName evidence="1">Uncharacterized protein</fullName>
    </submittedName>
</protein>
<accession>A0ABQ1P1B8</accession>
<organism evidence="1 2">
    <name type="scientific">Halopseudomonas salina</name>
    <dbReference type="NCBI Taxonomy" id="1323744"/>
    <lineage>
        <taxon>Bacteria</taxon>
        <taxon>Pseudomonadati</taxon>
        <taxon>Pseudomonadota</taxon>
        <taxon>Gammaproteobacteria</taxon>
        <taxon>Pseudomonadales</taxon>
        <taxon>Pseudomonadaceae</taxon>
        <taxon>Halopseudomonas</taxon>
    </lineage>
</organism>
<name>A0ABQ1P1B8_9GAMM</name>
<gene>
    <name evidence="1" type="ORF">GCM10007418_04020</name>
</gene>
<proteinExistence type="predicted"/>
<evidence type="ECO:0000313" key="1">
    <source>
        <dbReference type="EMBL" id="GGC87462.1"/>
    </source>
</evidence>
<reference evidence="2" key="1">
    <citation type="journal article" date="2019" name="Int. J. Syst. Evol. Microbiol.">
        <title>The Global Catalogue of Microorganisms (GCM) 10K type strain sequencing project: providing services to taxonomists for standard genome sequencing and annotation.</title>
        <authorList>
            <consortium name="The Broad Institute Genomics Platform"/>
            <consortium name="The Broad Institute Genome Sequencing Center for Infectious Disease"/>
            <person name="Wu L."/>
            <person name="Ma J."/>
        </authorList>
    </citation>
    <scope>NUCLEOTIDE SEQUENCE [LARGE SCALE GENOMIC DNA]</scope>
    <source>
        <strain evidence="2">CGMCC 1.12482</strain>
    </source>
</reference>
<dbReference type="RefSeq" id="WP_150277515.1">
    <property type="nucleotide sequence ID" value="NZ_BMFF01000001.1"/>
</dbReference>
<evidence type="ECO:0000313" key="2">
    <source>
        <dbReference type="Proteomes" id="UP000638188"/>
    </source>
</evidence>
<sequence length="166" mass="18483">MYHLMLGGVRIAHQSGWPNVTYEPEGGTSSVRLSEGKLVEMSHWEKMRISISGSGLMGAGLEGVDFRSDLDLWSIKAMRLNTASLTATLTTEVRPDAPVWCDALLEDGREQRTPVTMDGRVATITPVADAVQYSIGWLPRFTVRCRRPTESSETRTNDWQLICLEV</sequence>
<keyword evidence="2" id="KW-1185">Reference proteome</keyword>
<dbReference type="EMBL" id="BMFF01000001">
    <property type="protein sequence ID" value="GGC87462.1"/>
    <property type="molecule type" value="Genomic_DNA"/>
</dbReference>
<dbReference type="Proteomes" id="UP000638188">
    <property type="component" value="Unassembled WGS sequence"/>
</dbReference>
<comment type="caution">
    <text evidence="1">The sequence shown here is derived from an EMBL/GenBank/DDBJ whole genome shotgun (WGS) entry which is preliminary data.</text>
</comment>